<reference evidence="2" key="1">
    <citation type="submission" date="2022-05" db="EMBL/GenBank/DDBJ databases">
        <title>An RpoN-dependent PEP-CTERM gene is involved in floc formation of an Aquincola tertiaricarbonis strain.</title>
        <authorList>
            <person name="Qiu D."/>
            <person name="Xia M."/>
        </authorList>
    </citation>
    <scope>NUCLEOTIDE SEQUENCE</scope>
    <source>
        <strain evidence="2">RN12</strain>
    </source>
</reference>
<dbReference type="RefSeq" id="WP_250197145.1">
    <property type="nucleotide sequence ID" value="NZ_CP097636.1"/>
</dbReference>
<dbReference type="Proteomes" id="UP001056201">
    <property type="component" value="Chromosome 2"/>
</dbReference>
<name>A0ABY4SA31_AQUTE</name>
<feature type="region of interest" description="Disordered" evidence="1">
    <location>
        <begin position="203"/>
        <end position="226"/>
    </location>
</feature>
<evidence type="ECO:0000256" key="1">
    <source>
        <dbReference type="SAM" id="MobiDB-lite"/>
    </source>
</evidence>
<evidence type="ECO:0000313" key="2">
    <source>
        <dbReference type="EMBL" id="URI08927.1"/>
    </source>
</evidence>
<protein>
    <submittedName>
        <fullName evidence="2">Uncharacterized protein</fullName>
    </submittedName>
</protein>
<evidence type="ECO:0000313" key="3">
    <source>
        <dbReference type="Proteomes" id="UP001056201"/>
    </source>
</evidence>
<sequence>MKGSDILTRARTALNDADAVRWTDAELIQWINDGCKFIVGLRPDAGSLTAVLTLVAGTRQSVAGMAPPGLRLLDVIREEATGNGVRLVDREVLDAEVPGWHKATPGPVDCYVFDNRDPTTFYVFPPAVAGAQLEVMYVRAPVEISSADVSSATLTPPDVFLDSLLNYVLHRAKMKEGEGIDVQVSAGLRSLAEQLLTGKASSDRAFSPDFNSPGARPAPGALSGGV</sequence>
<accession>A0ABY4SA31</accession>
<gene>
    <name evidence="2" type="ORF">MW290_25500</name>
</gene>
<proteinExistence type="predicted"/>
<organism evidence="2 3">
    <name type="scientific">Aquincola tertiaricarbonis</name>
    <dbReference type="NCBI Taxonomy" id="391953"/>
    <lineage>
        <taxon>Bacteria</taxon>
        <taxon>Pseudomonadati</taxon>
        <taxon>Pseudomonadota</taxon>
        <taxon>Betaproteobacteria</taxon>
        <taxon>Burkholderiales</taxon>
        <taxon>Sphaerotilaceae</taxon>
        <taxon>Aquincola</taxon>
    </lineage>
</organism>
<dbReference type="InterPro" id="IPR056209">
    <property type="entry name" value="SU10_adaptor"/>
</dbReference>
<dbReference type="EMBL" id="CP097636">
    <property type="protein sequence ID" value="URI08927.1"/>
    <property type="molecule type" value="Genomic_DNA"/>
</dbReference>
<keyword evidence="3" id="KW-1185">Reference proteome</keyword>
<dbReference type="Pfam" id="PF24175">
    <property type="entry name" value="SU10_adaptor"/>
    <property type="match status" value="1"/>
</dbReference>